<sequence length="321" mass="34890">MTDGVVSGAPRVTAAICTYERYDLLPGAIESVLAQSLPPGSFELIVVDNSPDPARSAREAAPFADRPGVTWRHEARPGLSNARNVAARHARAPIIAYLDDDARADPVWLQNVAGCFDQFGEAVSVVGGRIRPWWGAPRPAWLPDEMLGEVTVVDLGPKRRLLADGEWVAGANIAFRIAALRNAGWFDTSLGRTGGGASLLSAEETALTERIKALGGLVAYDPLAAVDHWVDPGRLTQRWFRRRAAWQAVSEYLRDPKAQFDRSDDAWAAVKGYLLTQNPADRTMRGLALHKDDAADFRWQAGAVYNAVIALLAGLDEQDDV</sequence>
<dbReference type="CDD" id="cd00761">
    <property type="entry name" value="Glyco_tranf_GTA_type"/>
    <property type="match status" value="1"/>
</dbReference>
<dbReference type="PANTHER" id="PTHR43685:SF2">
    <property type="entry name" value="GLYCOSYLTRANSFERASE 2-LIKE DOMAIN-CONTAINING PROTEIN"/>
    <property type="match status" value="1"/>
</dbReference>
<dbReference type="Pfam" id="PF00535">
    <property type="entry name" value="Glycos_transf_2"/>
    <property type="match status" value="1"/>
</dbReference>
<evidence type="ECO:0000313" key="2">
    <source>
        <dbReference type="EMBL" id="MBR0649935.1"/>
    </source>
</evidence>
<protein>
    <submittedName>
        <fullName evidence="2">Glycosyltransferase</fullName>
    </submittedName>
</protein>
<evidence type="ECO:0000259" key="1">
    <source>
        <dbReference type="Pfam" id="PF00535"/>
    </source>
</evidence>
<dbReference type="Proteomes" id="UP000698752">
    <property type="component" value="Unassembled WGS sequence"/>
</dbReference>
<dbReference type="InterPro" id="IPR029044">
    <property type="entry name" value="Nucleotide-diphossugar_trans"/>
</dbReference>
<evidence type="ECO:0000313" key="3">
    <source>
        <dbReference type="Proteomes" id="UP000698752"/>
    </source>
</evidence>
<reference evidence="3" key="1">
    <citation type="journal article" date="2021" name="Syst. Appl. Microbiol.">
        <title>Roseomonas hellenica sp. nov., isolated from roots of wild-growing Alkanna tinctoria.</title>
        <authorList>
            <person name="Rat A."/>
            <person name="Naranjo H.D."/>
            <person name="Lebbe L."/>
            <person name="Cnockaert M."/>
            <person name="Krigas N."/>
            <person name="Grigoriadou K."/>
            <person name="Maloupa E."/>
            <person name="Willems A."/>
        </authorList>
    </citation>
    <scope>NUCLEOTIDE SEQUENCE [LARGE SCALE GENOMIC DNA]</scope>
    <source>
        <strain evidence="3">LMG 31159</strain>
    </source>
</reference>
<name>A0ABS5EFY9_9PROT</name>
<dbReference type="InterPro" id="IPR001173">
    <property type="entry name" value="Glyco_trans_2-like"/>
</dbReference>
<gene>
    <name evidence="2" type="ORF">GXW78_09690</name>
</gene>
<dbReference type="SUPFAM" id="SSF53448">
    <property type="entry name" value="Nucleotide-diphospho-sugar transferases"/>
    <property type="match status" value="1"/>
</dbReference>
<comment type="caution">
    <text evidence="2">The sequence shown here is derived from an EMBL/GenBank/DDBJ whole genome shotgun (WGS) entry which is preliminary data.</text>
</comment>
<dbReference type="EMBL" id="JAAEDI010000009">
    <property type="protein sequence ID" value="MBR0649935.1"/>
    <property type="molecule type" value="Genomic_DNA"/>
</dbReference>
<keyword evidence="3" id="KW-1185">Reference proteome</keyword>
<accession>A0ABS5EFY9</accession>
<proteinExistence type="predicted"/>
<feature type="domain" description="Glycosyltransferase 2-like" evidence="1">
    <location>
        <begin position="15"/>
        <end position="127"/>
    </location>
</feature>
<dbReference type="Gene3D" id="3.90.550.10">
    <property type="entry name" value="Spore Coat Polysaccharide Biosynthesis Protein SpsA, Chain A"/>
    <property type="match status" value="1"/>
</dbReference>
<dbReference type="PANTHER" id="PTHR43685">
    <property type="entry name" value="GLYCOSYLTRANSFERASE"/>
    <property type="match status" value="1"/>
</dbReference>
<organism evidence="2 3">
    <name type="scientific">Neoroseomonas terrae</name>
    <dbReference type="NCBI Taxonomy" id="424799"/>
    <lineage>
        <taxon>Bacteria</taxon>
        <taxon>Pseudomonadati</taxon>
        <taxon>Pseudomonadota</taxon>
        <taxon>Alphaproteobacteria</taxon>
        <taxon>Acetobacterales</taxon>
        <taxon>Acetobacteraceae</taxon>
        <taxon>Neoroseomonas</taxon>
    </lineage>
</organism>
<dbReference type="InterPro" id="IPR050834">
    <property type="entry name" value="Glycosyltransf_2"/>
</dbReference>
<dbReference type="RefSeq" id="WP_211868287.1">
    <property type="nucleotide sequence ID" value="NZ_JAAEDI010000009.1"/>
</dbReference>